<evidence type="ECO:0000313" key="1">
    <source>
        <dbReference type="EMBL" id="SFM02898.1"/>
    </source>
</evidence>
<dbReference type="OrthoDB" id="2065010at2"/>
<dbReference type="InterPro" id="IPR014910">
    <property type="entry name" value="YdhR"/>
</dbReference>
<proteinExistence type="predicted"/>
<dbReference type="Gene3D" id="3.30.70.100">
    <property type="match status" value="1"/>
</dbReference>
<dbReference type="EMBL" id="FOTQ01000003">
    <property type="protein sequence ID" value="SFM02898.1"/>
    <property type="molecule type" value="Genomic_DNA"/>
</dbReference>
<keyword evidence="2" id="KW-1185">Reference proteome</keyword>
<organism evidence="1 2">
    <name type="scientific">Shimia aestuarii</name>
    <dbReference type="NCBI Taxonomy" id="254406"/>
    <lineage>
        <taxon>Bacteria</taxon>
        <taxon>Pseudomonadati</taxon>
        <taxon>Pseudomonadota</taxon>
        <taxon>Alphaproteobacteria</taxon>
        <taxon>Rhodobacterales</taxon>
        <taxon>Roseobacteraceae</taxon>
    </lineage>
</organism>
<protein>
    <submittedName>
        <fullName evidence="1">Putative mono-oxygenase ydhR</fullName>
    </submittedName>
</protein>
<dbReference type="AlphaFoldDB" id="A0A1I4MI76"/>
<sequence length="106" mass="11905">MSEMKIWDLHMHFNGPLDENSAKGMMQLAESIAEEPGVVWKIWTHEAGTAHFGSTYLFRDLAALETYKAMHLERLAAFGITEITDHVFDIMEDLSTVTHAPLSAAQ</sequence>
<dbReference type="RefSeq" id="WP_093093527.1">
    <property type="nucleotide sequence ID" value="NZ_FOTQ01000003.1"/>
</dbReference>
<evidence type="ECO:0000313" key="2">
    <source>
        <dbReference type="Proteomes" id="UP000199144"/>
    </source>
</evidence>
<reference evidence="1 2" key="1">
    <citation type="submission" date="2016-10" db="EMBL/GenBank/DDBJ databases">
        <authorList>
            <person name="de Groot N.N."/>
        </authorList>
    </citation>
    <scope>NUCLEOTIDE SEQUENCE [LARGE SCALE GENOMIC DNA]</scope>
    <source>
        <strain evidence="1 2">DSM 15283</strain>
    </source>
</reference>
<dbReference type="PANTHER" id="PTHR39169:SF1">
    <property type="entry name" value="MONOOXYGENASE YDHR-RELATED"/>
    <property type="match status" value="1"/>
</dbReference>
<dbReference type="Pfam" id="PF08803">
    <property type="entry name" value="ydhR"/>
    <property type="match status" value="1"/>
</dbReference>
<dbReference type="STRING" id="254406.SAMN04488042_10396"/>
<gene>
    <name evidence="1" type="ORF">SAMN04488042_10396</name>
</gene>
<accession>A0A1I4MI76</accession>
<dbReference type="NCBIfam" id="NF008333">
    <property type="entry name" value="PRK11118.1"/>
    <property type="match status" value="1"/>
</dbReference>
<dbReference type="Proteomes" id="UP000199144">
    <property type="component" value="Unassembled WGS sequence"/>
</dbReference>
<dbReference type="PANTHER" id="PTHR39169">
    <property type="match status" value="1"/>
</dbReference>
<dbReference type="SUPFAM" id="SSF54909">
    <property type="entry name" value="Dimeric alpha+beta barrel"/>
    <property type="match status" value="1"/>
</dbReference>
<dbReference type="InterPro" id="IPR011008">
    <property type="entry name" value="Dimeric_a/b-barrel"/>
</dbReference>
<name>A0A1I4MI76_9RHOB</name>